<accession>A0A7Z9C9M4</accession>
<feature type="chain" id="PRO_5031052063" description="Lipoprotein" evidence="1">
    <location>
        <begin position="21"/>
        <end position="149"/>
    </location>
</feature>
<evidence type="ECO:0000313" key="2">
    <source>
        <dbReference type="EMBL" id="VDG81003.1"/>
    </source>
</evidence>
<dbReference type="AlphaFoldDB" id="A0A7Z9C9M4"/>
<dbReference type="RefSeq" id="WP_181830896.1">
    <property type="nucleotide sequence ID" value="NZ_UYIQ01000001.1"/>
</dbReference>
<evidence type="ECO:0000256" key="1">
    <source>
        <dbReference type="SAM" id="SignalP"/>
    </source>
</evidence>
<proteinExistence type="predicted"/>
<sequence>MKTKTFLALLLLVIAGCGCSKTDKDTSPEAVIVREISKIRVYLGDEKFGTYKVIQNKKALDSAFSNVEFSTLEQFKDIDFTTETLLLGYDNYANQADFRFQFVKTKANNYSLTVKISGLATKPDTFLYGIVVKKLPNNANVSFNIQKSN</sequence>
<name>A0A7Z9C9M4_CAPOC</name>
<evidence type="ECO:0008006" key="4">
    <source>
        <dbReference type="Google" id="ProtNLM"/>
    </source>
</evidence>
<organism evidence="2 3">
    <name type="scientific">Capnocytophaga ochracea</name>
    <dbReference type="NCBI Taxonomy" id="1018"/>
    <lineage>
        <taxon>Bacteria</taxon>
        <taxon>Pseudomonadati</taxon>
        <taxon>Bacteroidota</taxon>
        <taxon>Flavobacteriia</taxon>
        <taxon>Flavobacteriales</taxon>
        <taxon>Flavobacteriaceae</taxon>
        <taxon>Capnocytophaga</taxon>
    </lineage>
</organism>
<evidence type="ECO:0000313" key="3">
    <source>
        <dbReference type="Proteomes" id="UP000276733"/>
    </source>
</evidence>
<feature type="signal peptide" evidence="1">
    <location>
        <begin position="1"/>
        <end position="20"/>
    </location>
</feature>
<keyword evidence="1" id="KW-0732">Signal</keyword>
<dbReference type="Proteomes" id="UP000276733">
    <property type="component" value="Unassembled WGS sequence"/>
</dbReference>
<reference evidence="2 3" key="1">
    <citation type="submission" date="2018-11" db="EMBL/GenBank/DDBJ databases">
        <authorList>
            <consortium name="Pathogen Informatics"/>
        </authorList>
    </citation>
    <scope>NUCLEOTIDE SEQUENCE [LARGE SCALE GENOMIC DNA]</scope>
    <source>
        <strain evidence="2 3">NCTC11458</strain>
    </source>
</reference>
<comment type="caution">
    <text evidence="2">The sequence shown here is derived from an EMBL/GenBank/DDBJ whole genome shotgun (WGS) entry which is preliminary data.</text>
</comment>
<protein>
    <recommendedName>
        <fullName evidence="4">Lipoprotein</fullName>
    </recommendedName>
</protein>
<gene>
    <name evidence="2" type="ORF">NCTC11458_00284</name>
</gene>
<dbReference type="EMBL" id="UYIQ01000001">
    <property type="protein sequence ID" value="VDG81003.1"/>
    <property type="molecule type" value="Genomic_DNA"/>
</dbReference>
<dbReference type="PROSITE" id="PS51257">
    <property type="entry name" value="PROKAR_LIPOPROTEIN"/>
    <property type="match status" value="1"/>
</dbReference>